<dbReference type="Proteomes" id="UP000039021">
    <property type="component" value="Unassembled WGS sequence"/>
</dbReference>
<comment type="caution">
    <text evidence="1">The sequence shown here is derived from an EMBL/GenBank/DDBJ whole genome shotgun (WGS) entry which is preliminary data.</text>
</comment>
<sequence>MWQLESPDPLPPVPMVSVARHTSKILRQLGSIPGWSSRVWPPRLSVRCSAALATHSLTSNMLRRSMDRFQPGLY</sequence>
<gene>
    <name evidence="1" type="ORF">ERS007739_04857</name>
</gene>
<dbReference type="EMBL" id="CSBK01003318">
    <property type="protein sequence ID" value="CPA80277.1"/>
    <property type="molecule type" value="Genomic_DNA"/>
</dbReference>
<reference evidence="2" key="1">
    <citation type="submission" date="2015-03" db="EMBL/GenBank/DDBJ databases">
        <authorList>
            <consortium name="Pathogen Informatics"/>
        </authorList>
    </citation>
    <scope>NUCLEOTIDE SEQUENCE [LARGE SCALE GENOMIC DNA]</scope>
    <source>
        <strain evidence="2">N09902308</strain>
    </source>
</reference>
<protein>
    <submittedName>
        <fullName evidence="1">Uncharacterized protein</fullName>
    </submittedName>
</protein>
<organism evidence="1 2">
    <name type="scientific">Mycobacterium tuberculosis</name>
    <dbReference type="NCBI Taxonomy" id="1773"/>
    <lineage>
        <taxon>Bacteria</taxon>
        <taxon>Bacillati</taxon>
        <taxon>Actinomycetota</taxon>
        <taxon>Actinomycetes</taxon>
        <taxon>Mycobacteriales</taxon>
        <taxon>Mycobacteriaceae</taxon>
        <taxon>Mycobacterium</taxon>
        <taxon>Mycobacterium tuberculosis complex</taxon>
    </lineage>
</organism>
<dbReference type="AlphaFoldDB" id="A0A916P9U0"/>
<evidence type="ECO:0000313" key="1">
    <source>
        <dbReference type="EMBL" id="CPA80277.1"/>
    </source>
</evidence>
<evidence type="ECO:0000313" key="2">
    <source>
        <dbReference type="Proteomes" id="UP000039021"/>
    </source>
</evidence>
<proteinExistence type="predicted"/>
<accession>A0A916P9U0</accession>
<name>A0A916P9U0_MYCTX</name>